<dbReference type="GeneID" id="25326255"/>
<dbReference type="EMBL" id="KN847319">
    <property type="protein sequence ID" value="KIW55616.1"/>
    <property type="molecule type" value="Genomic_DNA"/>
</dbReference>
<reference evidence="3 4" key="1">
    <citation type="submission" date="2015-01" db="EMBL/GenBank/DDBJ databases">
        <title>The Genome Sequence of Exophiala xenobiotica CBS118157.</title>
        <authorList>
            <consortium name="The Broad Institute Genomics Platform"/>
            <person name="Cuomo C."/>
            <person name="de Hoog S."/>
            <person name="Gorbushina A."/>
            <person name="Stielow B."/>
            <person name="Teixiera M."/>
            <person name="Abouelleil A."/>
            <person name="Chapman S.B."/>
            <person name="Priest M."/>
            <person name="Young S.K."/>
            <person name="Wortman J."/>
            <person name="Nusbaum C."/>
            <person name="Birren B."/>
        </authorList>
    </citation>
    <scope>NUCLEOTIDE SEQUENCE [LARGE SCALE GENOMIC DNA]</scope>
    <source>
        <strain evidence="3 4">CBS 118157</strain>
    </source>
</reference>
<keyword evidence="4" id="KW-1185">Reference proteome</keyword>
<proteinExistence type="predicted"/>
<feature type="coiled-coil region" evidence="1">
    <location>
        <begin position="81"/>
        <end position="108"/>
    </location>
</feature>
<evidence type="ECO:0000256" key="2">
    <source>
        <dbReference type="SAM" id="MobiDB-lite"/>
    </source>
</evidence>
<evidence type="ECO:0000313" key="4">
    <source>
        <dbReference type="Proteomes" id="UP000054342"/>
    </source>
</evidence>
<evidence type="ECO:0000256" key="1">
    <source>
        <dbReference type="SAM" id="Coils"/>
    </source>
</evidence>
<accession>A0A0D2BT13</accession>
<dbReference type="Proteomes" id="UP000054342">
    <property type="component" value="Unassembled WGS sequence"/>
</dbReference>
<feature type="compositionally biased region" description="Basic and acidic residues" evidence="2">
    <location>
        <begin position="532"/>
        <end position="549"/>
    </location>
</feature>
<feature type="region of interest" description="Disordered" evidence="2">
    <location>
        <begin position="532"/>
        <end position="623"/>
    </location>
</feature>
<keyword evidence="1" id="KW-0175">Coiled coil</keyword>
<dbReference type="HOGENOM" id="CLU_032830_0_0_1"/>
<gene>
    <name evidence="3" type="ORF">PV05_04347</name>
</gene>
<feature type="region of interest" description="Disordered" evidence="2">
    <location>
        <begin position="444"/>
        <end position="512"/>
    </location>
</feature>
<organism evidence="3 4">
    <name type="scientific">Exophiala xenobiotica</name>
    <dbReference type="NCBI Taxonomy" id="348802"/>
    <lineage>
        <taxon>Eukaryota</taxon>
        <taxon>Fungi</taxon>
        <taxon>Dikarya</taxon>
        <taxon>Ascomycota</taxon>
        <taxon>Pezizomycotina</taxon>
        <taxon>Eurotiomycetes</taxon>
        <taxon>Chaetothyriomycetidae</taxon>
        <taxon>Chaetothyriales</taxon>
        <taxon>Herpotrichiellaceae</taxon>
        <taxon>Exophiala</taxon>
    </lineage>
</organism>
<feature type="compositionally biased region" description="Basic and acidic residues" evidence="2">
    <location>
        <begin position="495"/>
        <end position="512"/>
    </location>
</feature>
<evidence type="ECO:0000313" key="3">
    <source>
        <dbReference type="EMBL" id="KIW55616.1"/>
    </source>
</evidence>
<dbReference type="AlphaFoldDB" id="A0A0D2BT13"/>
<dbReference type="RefSeq" id="XP_013316200.1">
    <property type="nucleotide sequence ID" value="XM_013460746.1"/>
</dbReference>
<sequence length="623" mass="70512">MLSDRDSTVGYAIDLLRAHQLRRENAFLHGEMQTCRKQLTSMQDDLRELSVIVQECRTDSARAHSLRDLQAARFEEQTPEIERLRHDGEKLKAEVSKIQLANEQALENAMADIRLLQGHVQQERIDRQRTTGAHQHHLDAINARVEKLEVTIEKKAEKTIIEPLVGRLNHLAVSALLPRPRLDSVSLVRDSLEGENAAVQVQNSQPEKLHGVSVPPPLSLGHGATKITGQPAIPSDLDLDANANTISYVGHQYYNVGENVSLRPLPEPQAQATQLAKVNTLRQKRFESWEHYYSQALNLIEALPHTFEEIIVRRYVEGIFQTAQRKQCQQWMDSKGWTWENIASFGDMCSQIPEHSQMDDISTTSVAAGYSEKIGQILQQMEYKPKQKREVCLDKPAARGHPASGVALLRRSQRLINKESQNITLVAPESGPLTHLEPPALEEGKNIQSLYSRKGKGIKMSSRRKGPESRVPETRLDMNPRLSYTEMQNGSAEDVSEHKFDEGQTQEAHGDGNEEFLRRALQPQCVAQDIRKDRHESTLQQRLDRHPSQVRDPVASVPRLVPQKRRLPGVAEESSDDVPYLYRQPPKRTIGLELPAIRHKRSERRLPLPPPPEIPILPTSSDE</sequence>
<feature type="compositionally biased region" description="Basic and acidic residues" evidence="2">
    <location>
        <begin position="465"/>
        <end position="478"/>
    </location>
</feature>
<dbReference type="OrthoDB" id="4118773at2759"/>
<name>A0A0D2BT13_9EURO</name>
<protein>
    <submittedName>
        <fullName evidence="3">Uncharacterized protein</fullName>
    </submittedName>
</protein>
<feature type="compositionally biased region" description="Basic residues" evidence="2">
    <location>
        <begin position="453"/>
        <end position="464"/>
    </location>
</feature>